<evidence type="ECO:0000259" key="6">
    <source>
        <dbReference type="Pfam" id="PF14464"/>
    </source>
</evidence>
<gene>
    <name evidence="7" type="ORF">JI746_26810</name>
</gene>
<proteinExistence type="predicted"/>
<keyword evidence="1" id="KW-0645">Protease</keyword>
<dbReference type="Pfam" id="PF14464">
    <property type="entry name" value="Prok-JAB"/>
    <property type="match status" value="1"/>
</dbReference>
<keyword evidence="3" id="KW-0378">Hydrolase</keyword>
<dbReference type="InterPro" id="IPR028090">
    <property type="entry name" value="JAB_dom_prok"/>
</dbReference>
<accession>A0ABS1JX05</accession>
<dbReference type="Proteomes" id="UP000622707">
    <property type="component" value="Unassembled WGS sequence"/>
</dbReference>
<comment type="caution">
    <text evidence="7">The sequence shown here is derived from an EMBL/GenBank/DDBJ whole genome shotgun (WGS) entry which is preliminary data.</text>
</comment>
<dbReference type="SUPFAM" id="SSF102712">
    <property type="entry name" value="JAB1/MPN domain"/>
    <property type="match status" value="1"/>
</dbReference>
<evidence type="ECO:0000256" key="1">
    <source>
        <dbReference type="ARBA" id="ARBA00022670"/>
    </source>
</evidence>
<dbReference type="EMBL" id="JAEQND010000022">
    <property type="protein sequence ID" value="MBL0428744.1"/>
    <property type="molecule type" value="Genomic_DNA"/>
</dbReference>
<sequence>MNFVFQGTPYVFSESCLETLGTHRQRSCLSRETGGQLFARFEQQRVLVDCATLTRGKSKRSRFSFWPDREAERRDIKALFDQGLHYIGDWHTHPEARPTPSRPDTVKMQEVFRQSVHELEVMLLVIVGQSEFPDGLYVGAVATGAVTQLKPVP</sequence>
<keyword evidence="8" id="KW-1185">Reference proteome</keyword>
<dbReference type="Gene3D" id="3.40.140.10">
    <property type="entry name" value="Cytidine Deaminase, domain 2"/>
    <property type="match status" value="1"/>
</dbReference>
<dbReference type="RefSeq" id="WP_201693384.1">
    <property type="nucleotide sequence ID" value="NZ_JAEQND010000022.1"/>
</dbReference>
<feature type="domain" description="JAB" evidence="6">
    <location>
        <begin position="22"/>
        <end position="128"/>
    </location>
</feature>
<name>A0ABS1JX05_9BURK</name>
<keyword evidence="5" id="KW-0482">Metalloprotease</keyword>
<reference evidence="7 8" key="1">
    <citation type="journal article" date="2017" name="Int. J. Syst. Evol. Microbiol.">
        <title>Ramlibacter alkalitolerans sp. nov., alkali-tolerant bacterium isolated from soil of ginseng.</title>
        <authorList>
            <person name="Lee D.H."/>
            <person name="Cha C.J."/>
        </authorList>
    </citation>
    <scope>NUCLEOTIDE SEQUENCE [LARGE SCALE GENOMIC DNA]</scope>
    <source>
        <strain evidence="7 8">KACC 19305</strain>
    </source>
</reference>
<protein>
    <submittedName>
        <fullName evidence="7">Mov34/MPN/PAD-1 family protein</fullName>
    </submittedName>
</protein>
<evidence type="ECO:0000256" key="2">
    <source>
        <dbReference type="ARBA" id="ARBA00022723"/>
    </source>
</evidence>
<evidence type="ECO:0000256" key="3">
    <source>
        <dbReference type="ARBA" id="ARBA00022801"/>
    </source>
</evidence>
<keyword evidence="4" id="KW-0862">Zinc</keyword>
<keyword evidence="2" id="KW-0479">Metal-binding</keyword>
<evidence type="ECO:0000256" key="4">
    <source>
        <dbReference type="ARBA" id="ARBA00022833"/>
    </source>
</evidence>
<evidence type="ECO:0000256" key="5">
    <source>
        <dbReference type="ARBA" id="ARBA00023049"/>
    </source>
</evidence>
<evidence type="ECO:0000313" key="7">
    <source>
        <dbReference type="EMBL" id="MBL0428744.1"/>
    </source>
</evidence>
<evidence type="ECO:0000313" key="8">
    <source>
        <dbReference type="Proteomes" id="UP000622707"/>
    </source>
</evidence>
<organism evidence="7 8">
    <name type="scientific">Ramlibacter alkalitolerans</name>
    <dbReference type="NCBI Taxonomy" id="2039631"/>
    <lineage>
        <taxon>Bacteria</taxon>
        <taxon>Pseudomonadati</taxon>
        <taxon>Pseudomonadota</taxon>
        <taxon>Betaproteobacteria</taxon>
        <taxon>Burkholderiales</taxon>
        <taxon>Comamonadaceae</taxon>
        <taxon>Ramlibacter</taxon>
    </lineage>
</organism>